<proteinExistence type="predicted"/>
<organism evidence="2 3">
    <name type="scientific">Pontibacter qinzhouensis</name>
    <dbReference type="NCBI Taxonomy" id="2603253"/>
    <lineage>
        <taxon>Bacteria</taxon>
        <taxon>Pseudomonadati</taxon>
        <taxon>Bacteroidota</taxon>
        <taxon>Cytophagia</taxon>
        <taxon>Cytophagales</taxon>
        <taxon>Hymenobacteraceae</taxon>
        <taxon>Pontibacter</taxon>
    </lineage>
</organism>
<sequence>MFDNSRAKHFFIVLCLFLATPLCAQYAPDYNNGPKLNIYAREDYYIQVMLWDQLRARVTENNPGTLIKEHPQSTSYIIGAWRLRVLAVAQLSPSFMVMTRFGINRQAFVGGGAAGSEGIGPYRADKKPGMLSQGCVGEYTVFPSIDPYTAMQNNFSLPFGTNGHYFSGLSCRTMASTLNFLALASPSFFGEKDKVQPQPFFACTRKNHDAVATGDSYREYGTNLSVPKHPVAFLHAPRPVSCATDLMDRSRGGDVV</sequence>
<dbReference type="EMBL" id="VRTY01000108">
    <property type="protein sequence ID" value="TXK29647.1"/>
    <property type="molecule type" value="Genomic_DNA"/>
</dbReference>
<evidence type="ECO:0000256" key="1">
    <source>
        <dbReference type="SAM" id="SignalP"/>
    </source>
</evidence>
<gene>
    <name evidence="2" type="ORF">FVR03_20470</name>
</gene>
<dbReference type="AlphaFoldDB" id="A0A5C8J333"/>
<protein>
    <recommendedName>
        <fullName evidence="4">Porin</fullName>
    </recommendedName>
</protein>
<dbReference type="OrthoDB" id="9771991at2"/>
<evidence type="ECO:0008006" key="4">
    <source>
        <dbReference type="Google" id="ProtNLM"/>
    </source>
</evidence>
<accession>A0A5C8J333</accession>
<keyword evidence="1" id="KW-0732">Signal</keyword>
<feature type="chain" id="PRO_5022949090" description="Porin" evidence="1">
    <location>
        <begin position="25"/>
        <end position="256"/>
    </location>
</feature>
<reference evidence="2 3" key="1">
    <citation type="submission" date="2019-08" db="EMBL/GenBank/DDBJ databases">
        <authorList>
            <person name="Shi S."/>
        </authorList>
    </citation>
    <scope>NUCLEOTIDE SEQUENCE [LARGE SCALE GENOMIC DNA]</scope>
    <source>
        <strain evidence="2 3">GY10130</strain>
    </source>
</reference>
<evidence type="ECO:0000313" key="3">
    <source>
        <dbReference type="Proteomes" id="UP000321926"/>
    </source>
</evidence>
<evidence type="ECO:0000313" key="2">
    <source>
        <dbReference type="EMBL" id="TXK29647.1"/>
    </source>
</evidence>
<feature type="signal peptide" evidence="1">
    <location>
        <begin position="1"/>
        <end position="24"/>
    </location>
</feature>
<comment type="caution">
    <text evidence="2">The sequence shown here is derived from an EMBL/GenBank/DDBJ whole genome shotgun (WGS) entry which is preliminary data.</text>
</comment>
<dbReference type="RefSeq" id="WP_147923637.1">
    <property type="nucleotide sequence ID" value="NZ_VRTY01000108.1"/>
</dbReference>
<dbReference type="Proteomes" id="UP000321926">
    <property type="component" value="Unassembled WGS sequence"/>
</dbReference>
<keyword evidence="3" id="KW-1185">Reference proteome</keyword>
<name>A0A5C8J333_9BACT</name>